<dbReference type="RefSeq" id="WP_306341615.1">
    <property type="nucleotide sequence ID" value="NZ_BMQB01000012.1"/>
</dbReference>
<name>A0A8J3BB79_9ACTN</name>
<protein>
    <submittedName>
        <fullName evidence="1">Uncharacterized protein</fullName>
    </submittedName>
</protein>
<dbReference type="Proteomes" id="UP000649739">
    <property type="component" value="Unassembled WGS sequence"/>
</dbReference>
<comment type="caution">
    <text evidence="1">The sequence shown here is derived from an EMBL/GenBank/DDBJ whole genome shotgun (WGS) entry which is preliminary data.</text>
</comment>
<reference evidence="1" key="2">
    <citation type="submission" date="2020-09" db="EMBL/GenBank/DDBJ databases">
        <authorList>
            <person name="Sun Q."/>
            <person name="Ohkuma M."/>
        </authorList>
    </citation>
    <scope>NUCLEOTIDE SEQUENCE</scope>
    <source>
        <strain evidence="1">JCM 3090</strain>
    </source>
</reference>
<accession>A0A8J3BB79</accession>
<evidence type="ECO:0000313" key="2">
    <source>
        <dbReference type="Proteomes" id="UP000649739"/>
    </source>
</evidence>
<organism evidence="1 2">
    <name type="scientific">Pilimelia anulata</name>
    <dbReference type="NCBI Taxonomy" id="53371"/>
    <lineage>
        <taxon>Bacteria</taxon>
        <taxon>Bacillati</taxon>
        <taxon>Actinomycetota</taxon>
        <taxon>Actinomycetes</taxon>
        <taxon>Micromonosporales</taxon>
        <taxon>Micromonosporaceae</taxon>
        <taxon>Pilimelia</taxon>
    </lineage>
</organism>
<dbReference type="EMBL" id="BMQB01000012">
    <property type="protein sequence ID" value="GGK07842.1"/>
    <property type="molecule type" value="Genomic_DNA"/>
</dbReference>
<reference evidence="1" key="1">
    <citation type="journal article" date="2014" name="Int. J. Syst. Evol. Microbiol.">
        <title>Complete genome sequence of Corynebacterium casei LMG S-19264T (=DSM 44701T), isolated from a smear-ripened cheese.</title>
        <authorList>
            <consortium name="US DOE Joint Genome Institute (JGI-PGF)"/>
            <person name="Walter F."/>
            <person name="Albersmeier A."/>
            <person name="Kalinowski J."/>
            <person name="Ruckert C."/>
        </authorList>
    </citation>
    <scope>NUCLEOTIDE SEQUENCE</scope>
    <source>
        <strain evidence="1">JCM 3090</strain>
    </source>
</reference>
<gene>
    <name evidence="1" type="ORF">GCM10010123_42250</name>
</gene>
<keyword evidence="2" id="KW-1185">Reference proteome</keyword>
<sequence length="291" mass="28755">MSSRPVPPRGSRLLLAAAAAAVVPAVLDRLRRSRYAQGWERTNFHGRTVSLAAGPALATVAAGSAALGAGTPAAAGAALVAGLGSGAVGLYDDIVGARPEQKADKGFRGHLAALRAGRVSAGLVKLAGVGAASVAAAALLSADRTDRRGVRARRAGRALDVALGAGVIAGTANLVNLLDLRPGRALKASALLGAPLAAGPAGGLVAGPLGTAAGLLPADLDERVMLGDCGANAMGALLGTALARRCGPGGRAALLAGLVALNLASERVSFTKVIERTAGLRQLDQLGRRPR</sequence>
<evidence type="ECO:0000313" key="1">
    <source>
        <dbReference type="EMBL" id="GGK07842.1"/>
    </source>
</evidence>
<proteinExistence type="predicted"/>
<dbReference type="AlphaFoldDB" id="A0A8J3BB79"/>